<dbReference type="Gene3D" id="1.20.1280.50">
    <property type="match status" value="1"/>
</dbReference>
<gene>
    <name evidence="2" type="ORF">BC936DRAFT_139473</name>
</gene>
<dbReference type="AlphaFoldDB" id="A0A433B9U3"/>
<feature type="domain" description="F-box" evidence="1">
    <location>
        <begin position="30"/>
        <end position="81"/>
    </location>
</feature>
<dbReference type="InterPro" id="IPR001810">
    <property type="entry name" value="F-box_dom"/>
</dbReference>
<dbReference type="PANTHER" id="PTHR38926">
    <property type="entry name" value="F-BOX DOMAIN CONTAINING PROTEIN, EXPRESSED"/>
    <property type="match status" value="1"/>
</dbReference>
<comment type="caution">
    <text evidence="2">The sequence shown here is derived from an EMBL/GenBank/DDBJ whole genome shotgun (WGS) entry which is preliminary data.</text>
</comment>
<evidence type="ECO:0000313" key="2">
    <source>
        <dbReference type="EMBL" id="RUP17060.1"/>
    </source>
</evidence>
<accession>A0A433B9U3</accession>
<dbReference type="Gene3D" id="3.80.10.10">
    <property type="entry name" value="Ribonuclease Inhibitor"/>
    <property type="match status" value="1"/>
</dbReference>
<dbReference type="Pfam" id="PF12937">
    <property type="entry name" value="F-box-like"/>
    <property type="match status" value="1"/>
</dbReference>
<dbReference type="PANTHER" id="PTHR38926:SF5">
    <property type="entry name" value="F-BOX AND LEUCINE-RICH REPEAT PROTEIN 6"/>
    <property type="match status" value="1"/>
</dbReference>
<reference evidence="2 3" key="1">
    <citation type="journal article" date="2018" name="New Phytol.">
        <title>Phylogenomics of Endogonaceae and evolution of mycorrhizas within Mucoromycota.</title>
        <authorList>
            <person name="Chang Y."/>
            <person name="Desiro A."/>
            <person name="Na H."/>
            <person name="Sandor L."/>
            <person name="Lipzen A."/>
            <person name="Clum A."/>
            <person name="Barry K."/>
            <person name="Grigoriev I.V."/>
            <person name="Martin F.M."/>
            <person name="Stajich J.E."/>
            <person name="Smith M.E."/>
            <person name="Bonito G."/>
            <person name="Spatafora J.W."/>
        </authorList>
    </citation>
    <scope>NUCLEOTIDE SEQUENCE [LARGE SCALE GENOMIC DNA]</scope>
    <source>
        <strain evidence="2 3">GMNB39</strain>
    </source>
</reference>
<dbReference type="Proteomes" id="UP000268093">
    <property type="component" value="Unassembled WGS sequence"/>
</dbReference>
<organism evidence="2 3">
    <name type="scientific">Jimgerdemannia flammicorona</name>
    <dbReference type="NCBI Taxonomy" id="994334"/>
    <lineage>
        <taxon>Eukaryota</taxon>
        <taxon>Fungi</taxon>
        <taxon>Fungi incertae sedis</taxon>
        <taxon>Mucoromycota</taxon>
        <taxon>Mucoromycotina</taxon>
        <taxon>Endogonomycetes</taxon>
        <taxon>Endogonales</taxon>
        <taxon>Endogonaceae</taxon>
        <taxon>Jimgerdemannia</taxon>
    </lineage>
</organism>
<dbReference type="EMBL" id="RBNI01015099">
    <property type="protein sequence ID" value="RUP17060.1"/>
    <property type="molecule type" value="Genomic_DNA"/>
</dbReference>
<proteinExistence type="predicted"/>
<dbReference type="InterPro" id="IPR036047">
    <property type="entry name" value="F-box-like_dom_sf"/>
</dbReference>
<keyword evidence="3" id="KW-1185">Reference proteome</keyword>
<dbReference type="SUPFAM" id="SSF81383">
    <property type="entry name" value="F-box domain"/>
    <property type="match status" value="1"/>
</dbReference>
<evidence type="ECO:0000313" key="3">
    <source>
        <dbReference type="Proteomes" id="UP000268093"/>
    </source>
</evidence>
<evidence type="ECO:0000259" key="1">
    <source>
        <dbReference type="Pfam" id="PF12937"/>
    </source>
</evidence>
<dbReference type="InterPro" id="IPR032675">
    <property type="entry name" value="LRR_dom_sf"/>
</dbReference>
<name>A0A433B9U3_9FUNG</name>
<dbReference type="SUPFAM" id="SSF52047">
    <property type="entry name" value="RNI-like"/>
    <property type="match status" value="1"/>
</dbReference>
<sequence>MKTYIANMRLMAPMFRLPWLTFAPVPSPPLPIEILSTIFAYIPPRIGPFDYNVGTSTLFNCSLVSRAWRAAALPLLWEHLHMGFDKNGTHEVLRQLTFSITNSLPGAPQDHFHVLNLVKRITLDSRRSVVPVVLPTTPSLNILQLFSPKQLQEICLHYTRLNAELFSVILPIVFPNLTRNLRHLKFYGVCESGTDGDIVLQNLPATLASIRLVGDDHSKSIPASFSRVFALPNLRNLALWHIDFIQPQELEQALRAWGPCFRSLDITHCRNLFRDSVVRALADHCPNLVSLELAIYPGCPHVYQDITDVTLCRLVDSCPDLATLRLRGVRGVSDAFLVRCASRARAMRCLRVYDPQLWATGKGVLAVRAWGRMKELEIMRGGFIDEDIEMDEGFVSAVEEMAEGMTLCRLGKREIVPRCQ</sequence>
<protein>
    <recommendedName>
        <fullName evidence="1">F-box domain-containing protein</fullName>
    </recommendedName>
</protein>
<dbReference type="OrthoDB" id="549243at2759"/>